<proteinExistence type="predicted"/>
<reference evidence="1" key="1">
    <citation type="submission" date="2014-05" db="EMBL/GenBank/DDBJ databases">
        <title>The transcriptome of the halophilic microalga Tetraselmis sp. GSL018 isolated from the Great Salt Lake, Utah.</title>
        <authorList>
            <person name="Jinkerson R.E."/>
            <person name="D'Adamo S."/>
            <person name="Posewitz M.C."/>
        </authorList>
    </citation>
    <scope>NUCLEOTIDE SEQUENCE</scope>
    <source>
        <strain evidence="1">GSL018</strain>
    </source>
</reference>
<dbReference type="EMBL" id="GBEZ01024866">
    <property type="protein sequence ID" value="JAC62166.1"/>
    <property type="molecule type" value="Transcribed_RNA"/>
</dbReference>
<organism evidence="1">
    <name type="scientific">Tetraselmis sp. GSL018</name>
    <dbReference type="NCBI Taxonomy" id="582737"/>
    <lineage>
        <taxon>Eukaryota</taxon>
        <taxon>Viridiplantae</taxon>
        <taxon>Chlorophyta</taxon>
        <taxon>core chlorophytes</taxon>
        <taxon>Chlorodendrophyceae</taxon>
        <taxon>Chlorodendrales</taxon>
        <taxon>Chlorodendraceae</taxon>
        <taxon>Tetraselmis</taxon>
    </lineage>
</organism>
<protein>
    <submittedName>
        <fullName evidence="1">Uncharacterized protein</fullName>
    </submittedName>
</protein>
<evidence type="ECO:0000313" key="1">
    <source>
        <dbReference type="EMBL" id="JAC62166.1"/>
    </source>
</evidence>
<dbReference type="AlphaFoldDB" id="A0A061QV45"/>
<name>A0A061QV45_9CHLO</name>
<sequence length="82" mass="8957">KLENETCASSSSYNIFIGQNQGRGNTGNLSVQDKQLYGLQLVPNALTSPNHKTKVERDHENAQIGIRLVEQFCKSSFASASS</sequence>
<gene>
    <name evidence="1" type="ORF">TSPGSL018_24115</name>
</gene>
<feature type="non-terminal residue" evidence="1">
    <location>
        <position position="1"/>
    </location>
</feature>
<accession>A0A061QV45</accession>